<evidence type="ECO:0000313" key="1">
    <source>
        <dbReference type="EMBL" id="JAS67668.1"/>
    </source>
</evidence>
<protein>
    <submittedName>
        <fullName evidence="1">Uncharacterized protein</fullName>
    </submittedName>
</protein>
<dbReference type="AlphaFoldDB" id="A0A1B6GZ37"/>
<sequence length="153" mass="18036">MFCPNRPPQRILNLIEEKHVLRRRWQRHRHPEDTCRKIKSELYIFKINNYQKYLSEINPGDSSMWLATKRILRTPSTIPPLQQGQETYQSDSEKCEVFVNYFENSFSPNPTVNLQTEDEVNSFLNSTILSAELPTQYISTSEIINVIQYLPLS</sequence>
<organism evidence="1">
    <name type="scientific">Cuerna arida</name>
    <dbReference type="NCBI Taxonomy" id="1464854"/>
    <lineage>
        <taxon>Eukaryota</taxon>
        <taxon>Metazoa</taxon>
        <taxon>Ecdysozoa</taxon>
        <taxon>Arthropoda</taxon>
        <taxon>Hexapoda</taxon>
        <taxon>Insecta</taxon>
        <taxon>Pterygota</taxon>
        <taxon>Neoptera</taxon>
        <taxon>Paraneoptera</taxon>
        <taxon>Hemiptera</taxon>
        <taxon>Auchenorrhyncha</taxon>
        <taxon>Membracoidea</taxon>
        <taxon>Cicadellidae</taxon>
        <taxon>Cicadellinae</taxon>
        <taxon>Proconiini</taxon>
        <taxon>Cuerna</taxon>
    </lineage>
</organism>
<name>A0A1B6GZ37_9HEMI</name>
<accession>A0A1B6GZ37</accession>
<dbReference type="EMBL" id="GECZ01002101">
    <property type="protein sequence ID" value="JAS67668.1"/>
    <property type="molecule type" value="Transcribed_RNA"/>
</dbReference>
<reference evidence="1" key="1">
    <citation type="submission" date="2015-11" db="EMBL/GenBank/DDBJ databases">
        <title>De novo transcriptome assembly of four potential Pierce s Disease insect vectors from Arizona vineyards.</title>
        <authorList>
            <person name="Tassone E.E."/>
        </authorList>
    </citation>
    <scope>NUCLEOTIDE SEQUENCE</scope>
</reference>
<proteinExistence type="predicted"/>
<gene>
    <name evidence="1" type="ORF">g.26529</name>
</gene>